<evidence type="ECO:0000313" key="11">
    <source>
        <dbReference type="EMBL" id="KAK9402963.1"/>
    </source>
</evidence>
<dbReference type="Gene3D" id="1.20.1070.10">
    <property type="entry name" value="Rhodopsin 7-helix transmembrane proteins"/>
    <property type="match status" value="1"/>
</dbReference>
<dbReference type="Proteomes" id="UP001474421">
    <property type="component" value="Unassembled WGS sequence"/>
</dbReference>
<dbReference type="InterPro" id="IPR026234">
    <property type="entry name" value="MRGPCRFAMILY"/>
</dbReference>
<evidence type="ECO:0000256" key="10">
    <source>
        <dbReference type="SAM" id="Phobius"/>
    </source>
</evidence>
<organism evidence="11 12">
    <name type="scientific">Crotalus adamanteus</name>
    <name type="common">Eastern diamondback rattlesnake</name>
    <dbReference type="NCBI Taxonomy" id="8729"/>
    <lineage>
        <taxon>Eukaryota</taxon>
        <taxon>Metazoa</taxon>
        <taxon>Chordata</taxon>
        <taxon>Craniata</taxon>
        <taxon>Vertebrata</taxon>
        <taxon>Euteleostomi</taxon>
        <taxon>Lepidosauria</taxon>
        <taxon>Squamata</taxon>
        <taxon>Bifurcata</taxon>
        <taxon>Unidentata</taxon>
        <taxon>Episquamata</taxon>
        <taxon>Toxicofera</taxon>
        <taxon>Serpentes</taxon>
        <taxon>Colubroidea</taxon>
        <taxon>Viperidae</taxon>
        <taxon>Crotalinae</taxon>
        <taxon>Crotalus</taxon>
    </lineage>
</organism>
<comment type="subcellular location">
    <subcellularLocation>
        <location evidence="1">Cell membrane</location>
        <topology evidence="1">Multi-pass membrane protein</topology>
    </subcellularLocation>
</comment>
<evidence type="ECO:0000256" key="4">
    <source>
        <dbReference type="ARBA" id="ARBA00022989"/>
    </source>
</evidence>
<evidence type="ECO:0000256" key="1">
    <source>
        <dbReference type="ARBA" id="ARBA00004651"/>
    </source>
</evidence>
<evidence type="ECO:0000256" key="7">
    <source>
        <dbReference type="ARBA" id="ARBA00023170"/>
    </source>
</evidence>
<keyword evidence="4 10" id="KW-1133">Transmembrane helix</keyword>
<evidence type="ECO:0000256" key="2">
    <source>
        <dbReference type="ARBA" id="ARBA00022475"/>
    </source>
</evidence>
<protein>
    <submittedName>
        <fullName evidence="11">Mrgprh: Mas-related G-protein coupled receptor member H</fullName>
    </submittedName>
</protein>
<dbReference type="GO" id="GO:0004930">
    <property type="term" value="F:G protein-coupled receptor activity"/>
    <property type="evidence" value="ECO:0007669"/>
    <property type="project" value="UniProtKB-KW"/>
</dbReference>
<feature type="region of interest" description="Disordered" evidence="9">
    <location>
        <begin position="174"/>
        <end position="193"/>
    </location>
</feature>
<evidence type="ECO:0000313" key="12">
    <source>
        <dbReference type="Proteomes" id="UP001474421"/>
    </source>
</evidence>
<accession>A0AAW1BNB9</accession>
<evidence type="ECO:0000256" key="8">
    <source>
        <dbReference type="ARBA" id="ARBA00023224"/>
    </source>
</evidence>
<reference evidence="11 12" key="1">
    <citation type="journal article" date="2024" name="Proc. Natl. Acad. Sci. U.S.A.">
        <title>The genetic regulatory architecture and epigenomic basis for age-related changes in rattlesnake venom.</title>
        <authorList>
            <person name="Hogan M.P."/>
            <person name="Holding M.L."/>
            <person name="Nystrom G.S."/>
            <person name="Colston T.J."/>
            <person name="Bartlett D.A."/>
            <person name="Mason A.J."/>
            <person name="Ellsworth S.A."/>
            <person name="Rautsaw R.M."/>
            <person name="Lawrence K.C."/>
            <person name="Strickland J.L."/>
            <person name="He B."/>
            <person name="Fraser P."/>
            <person name="Margres M.J."/>
            <person name="Gilbert D.M."/>
            <person name="Gibbs H.L."/>
            <person name="Parkinson C.L."/>
            <person name="Rokyta D.R."/>
        </authorList>
    </citation>
    <scope>NUCLEOTIDE SEQUENCE [LARGE SCALE GENOMIC DNA]</scope>
    <source>
        <strain evidence="11">DRR0105</strain>
    </source>
</reference>
<feature type="transmembrane region" description="Helical" evidence="10">
    <location>
        <begin position="35"/>
        <end position="59"/>
    </location>
</feature>
<evidence type="ECO:0000256" key="3">
    <source>
        <dbReference type="ARBA" id="ARBA00022692"/>
    </source>
</evidence>
<dbReference type="AlphaFoldDB" id="A0AAW1BNB9"/>
<dbReference type="PANTHER" id="PTHR11334:SF29">
    <property type="entry name" value="MAS-RELATED G-PROTEIN COUPLED RECEPTOR MEMBER X2"/>
    <property type="match status" value="1"/>
</dbReference>
<sequence length="316" mass="35822">MMNSSMGDLDATENYYRYNNASEITEQLTLSVEEIVWTGIILTVCCVGLVGNGYIIWLLGFQMKRNCFTIFLLNVAITDFVSERSEAQKELRYLIMPSLMLSSLNSSINPVIHFLVGRKKGARSKESMKVLLQNVFKEEIKEWVDAALESSTSYSNCQEDWMRETEIANDISGINWERKKEEEEESQQDSGEELPLIVASGLVENEVNCREQEGEDPDGATNKSGEIWRMTAVMPEWEEDSHTPVQADGHHQKLASRIGEGKKLKKQEEKVWTIKSTQIKDIQPKSDTPVNKSEMGRLLSHYPEEKSAVKTSSNIG</sequence>
<feature type="compositionally biased region" description="Acidic residues" evidence="9">
    <location>
        <begin position="182"/>
        <end position="192"/>
    </location>
</feature>
<dbReference type="SUPFAM" id="SSF81321">
    <property type="entry name" value="Family A G protein-coupled receptor-like"/>
    <property type="match status" value="1"/>
</dbReference>
<name>A0AAW1BNB9_CROAD</name>
<gene>
    <name evidence="11" type="ORF">NXF25_007790</name>
</gene>
<dbReference type="PANTHER" id="PTHR11334">
    <property type="entry name" value="MAS-RELATED G-PROTEIN COUPLED RECEPTOR"/>
    <property type="match status" value="1"/>
</dbReference>
<evidence type="ECO:0000256" key="9">
    <source>
        <dbReference type="SAM" id="MobiDB-lite"/>
    </source>
</evidence>
<keyword evidence="2" id="KW-1003">Cell membrane</keyword>
<comment type="caution">
    <text evidence="11">The sequence shown here is derived from an EMBL/GenBank/DDBJ whole genome shotgun (WGS) entry which is preliminary data.</text>
</comment>
<keyword evidence="7 11" id="KW-0675">Receptor</keyword>
<evidence type="ECO:0000256" key="5">
    <source>
        <dbReference type="ARBA" id="ARBA00023040"/>
    </source>
</evidence>
<dbReference type="GO" id="GO:0005886">
    <property type="term" value="C:plasma membrane"/>
    <property type="evidence" value="ECO:0007669"/>
    <property type="project" value="UniProtKB-SubCell"/>
</dbReference>
<keyword evidence="12" id="KW-1185">Reference proteome</keyword>
<keyword evidence="5" id="KW-0297">G-protein coupled receptor</keyword>
<proteinExistence type="predicted"/>
<keyword evidence="3 10" id="KW-0812">Transmembrane</keyword>
<keyword evidence="8" id="KW-0807">Transducer</keyword>
<dbReference type="EMBL" id="JAOTOJ010000003">
    <property type="protein sequence ID" value="KAK9402963.1"/>
    <property type="molecule type" value="Genomic_DNA"/>
</dbReference>
<evidence type="ECO:0000256" key="6">
    <source>
        <dbReference type="ARBA" id="ARBA00023136"/>
    </source>
</evidence>
<keyword evidence="6 10" id="KW-0472">Membrane</keyword>